<organism evidence="3 4">
    <name type="scientific">Halopseudomonas laoshanensis</name>
    <dbReference type="NCBI Taxonomy" id="2268758"/>
    <lineage>
        <taxon>Bacteria</taxon>
        <taxon>Pseudomonadati</taxon>
        <taxon>Pseudomonadota</taxon>
        <taxon>Gammaproteobacteria</taxon>
        <taxon>Pseudomonadales</taxon>
        <taxon>Pseudomonadaceae</taxon>
        <taxon>Halopseudomonas</taxon>
    </lineage>
</organism>
<dbReference type="EMBL" id="QOVF01000010">
    <property type="protein sequence ID" value="KAA0690506.1"/>
    <property type="molecule type" value="Genomic_DNA"/>
</dbReference>
<dbReference type="Pfam" id="PF09990">
    <property type="entry name" value="DUF2231"/>
    <property type="match status" value="1"/>
</dbReference>
<name>A0A7V7GMQ9_9GAMM</name>
<feature type="transmembrane region" description="Helical" evidence="1">
    <location>
        <begin position="54"/>
        <end position="78"/>
    </location>
</feature>
<keyword evidence="1" id="KW-1133">Transmembrane helix</keyword>
<feature type="transmembrane region" description="Helical" evidence="1">
    <location>
        <begin position="111"/>
        <end position="134"/>
    </location>
</feature>
<evidence type="ECO:0000313" key="4">
    <source>
        <dbReference type="Proteomes" id="UP000463138"/>
    </source>
</evidence>
<evidence type="ECO:0000259" key="2">
    <source>
        <dbReference type="Pfam" id="PF09990"/>
    </source>
</evidence>
<sequence length="145" mass="15639">MTVTVDRPYQTSYMTLHPLHAVLLASTIPLFLGALLSDIAYYQSYEIQWSNFSSWLIAGGLVFAGLALLCGIIGLFHAEGRGDRGVIYIVLLLAAWIMGFINALVHAKDAWATMPMGLILSVIVTLLVCAATAVRFSSHRVGGAV</sequence>
<protein>
    <recommendedName>
        <fullName evidence="2">DUF2231 domain-containing protein</fullName>
    </recommendedName>
</protein>
<evidence type="ECO:0000256" key="1">
    <source>
        <dbReference type="SAM" id="Phobius"/>
    </source>
</evidence>
<proteinExistence type="predicted"/>
<dbReference type="Proteomes" id="UP000463138">
    <property type="component" value="Unassembled WGS sequence"/>
</dbReference>
<reference evidence="3 4" key="1">
    <citation type="submission" date="2018-07" db="EMBL/GenBank/DDBJ databases">
        <title>Pseudomonas laoshanensis sp. nov., isolated from soil.</title>
        <authorList>
            <person name="Sun J."/>
            <person name="Yu L."/>
            <person name="Wang M."/>
            <person name="Zhang C."/>
        </authorList>
    </citation>
    <scope>NUCLEOTIDE SEQUENCE [LARGE SCALE GENOMIC DNA]</scope>
    <source>
        <strain evidence="3 4">Y22</strain>
    </source>
</reference>
<dbReference type="InterPro" id="IPR016923">
    <property type="entry name" value="UCP029509"/>
</dbReference>
<dbReference type="PIRSF" id="PIRSF029509">
    <property type="entry name" value="UCP029509"/>
    <property type="match status" value="1"/>
</dbReference>
<evidence type="ECO:0000313" key="3">
    <source>
        <dbReference type="EMBL" id="KAA0690506.1"/>
    </source>
</evidence>
<keyword evidence="1" id="KW-0812">Transmembrane</keyword>
<dbReference type="RefSeq" id="WP_149334490.1">
    <property type="nucleotide sequence ID" value="NZ_QOVF01000010.1"/>
</dbReference>
<comment type="caution">
    <text evidence="3">The sequence shown here is derived from an EMBL/GenBank/DDBJ whole genome shotgun (WGS) entry which is preliminary data.</text>
</comment>
<feature type="transmembrane region" description="Helical" evidence="1">
    <location>
        <begin position="21"/>
        <end position="42"/>
    </location>
</feature>
<dbReference type="InterPro" id="IPR019251">
    <property type="entry name" value="DUF2231_TM"/>
</dbReference>
<keyword evidence="1" id="KW-0472">Membrane</keyword>
<feature type="transmembrane region" description="Helical" evidence="1">
    <location>
        <begin position="85"/>
        <end position="105"/>
    </location>
</feature>
<gene>
    <name evidence="3" type="ORF">DT594_18140</name>
</gene>
<feature type="domain" description="DUF2231" evidence="2">
    <location>
        <begin position="17"/>
        <end position="130"/>
    </location>
</feature>
<accession>A0A7V7GMQ9</accession>
<keyword evidence="4" id="KW-1185">Reference proteome</keyword>
<dbReference type="OrthoDB" id="2873672at2"/>
<dbReference type="AlphaFoldDB" id="A0A7V7GMQ9"/>